<dbReference type="Pfam" id="PF24679">
    <property type="entry name" value="Nodulin_C"/>
    <property type="match status" value="1"/>
</dbReference>
<accession>A0A803MG67</accession>
<dbReference type="Proteomes" id="UP000596660">
    <property type="component" value="Unplaced"/>
</dbReference>
<feature type="compositionally biased region" description="Polar residues" evidence="1">
    <location>
        <begin position="597"/>
        <end position="611"/>
    </location>
</feature>
<sequence>MITEVQELQSFNSQELSKLLKDSENFSLIHITANGLSLQIDMDKLVRLLPPHLTAVLLSSQGDEASLKYLLSGLRLLYSLCEIATRHSKLEQILLDDLKVSEQLLDLVFYLLSFCCKQKYRFSGAMPLLYSALVACSMYLLTACISSQWSELAYVLQAHPKVDIFIDAAFGAVRMNISFLQIKLSADENEFHSNSSLGAEKAINFCCQQCEASLQFLQSLCQNKSFRERLLRNKEWCGKGGVLRLVQATLKLNISPFLKEPLAVVASVSRLKARVLSILLHLCESESVSYLDEVASIPESLELAKCVAVEVITLLKTMFSRDLKRLAEVLAVILSIPYQQFLAGWCSSDLPLKEEDASLEYEPFVMVGWILDSSSMLDTINVNAYESNFIPTNNAQASYAHQRTSLLVKVISNLHCFVPKICKEQERNLFLHKFLERLKLDWHDPQAGSTFSSAPQKAATICKNLRSLLGHAESLIPTFLNEEDVQLLRLFFTQLQSLIGPVDYEVNRGLELQNSRGCTASLQGNVDFDHKTRHSNLREGMSENSAFPGVENSCINVEATAEADGAMHDQKTCEGKSIKALAECIVETKKEIHNEETSGSDSSTTRGQNPNDKVGDGENTMPNEHFQRSKVGGVQQDERVESVYGEERQGSEVTSSQLKNWLNNRRAKLARAAKDGNPLSEENVIADTQVGPLVQTTSDSPESRMEDLPASAAVNDLSQVSTVQRTSSGINMNPSLGTAHPESSSRLGIQNEGLATDTSCVNFEAGQAVILTDTLGKEIAKGTVYQVEGEWHGCNLSDTRTCVVDITKLRSERIVRLPHPSVEAGATFEQAEVKIGTMRVLWDSGRMLKP</sequence>
<dbReference type="PANTHER" id="PTHR35743:SF1">
    <property type="entry name" value="NODULIN HOMEOBOX"/>
    <property type="match status" value="1"/>
</dbReference>
<dbReference type="InterPro" id="IPR056559">
    <property type="entry name" value="NDX_C"/>
</dbReference>
<evidence type="ECO:0000256" key="1">
    <source>
        <dbReference type="SAM" id="MobiDB-lite"/>
    </source>
</evidence>
<feature type="domain" description="Nodulin homeobox homeobox-like" evidence="2">
    <location>
        <begin position="648"/>
        <end position="676"/>
    </location>
</feature>
<reference evidence="5" key="2">
    <citation type="submission" date="2021-03" db="UniProtKB">
        <authorList>
            <consortium name="EnsemblPlants"/>
        </authorList>
    </citation>
    <scope>IDENTIFICATION</scope>
</reference>
<protein>
    <submittedName>
        <fullName evidence="5">Uncharacterized protein</fullName>
    </submittedName>
</protein>
<dbReference type="InterPro" id="IPR056560">
    <property type="entry name" value="HTH_NDX"/>
</dbReference>
<dbReference type="InterPro" id="IPR057287">
    <property type="entry name" value="Ndx_N"/>
</dbReference>
<reference evidence="5" key="1">
    <citation type="journal article" date="2017" name="Nature">
        <title>The genome of Chenopodium quinoa.</title>
        <authorList>
            <person name="Jarvis D.E."/>
            <person name="Ho Y.S."/>
            <person name="Lightfoot D.J."/>
            <person name="Schmoeckel S.M."/>
            <person name="Li B."/>
            <person name="Borm T.J.A."/>
            <person name="Ohyanagi H."/>
            <person name="Mineta K."/>
            <person name="Michell C.T."/>
            <person name="Saber N."/>
            <person name="Kharbatia N.M."/>
            <person name="Rupper R.R."/>
            <person name="Sharp A.R."/>
            <person name="Dally N."/>
            <person name="Boughton B.A."/>
            <person name="Woo Y.H."/>
            <person name="Gao G."/>
            <person name="Schijlen E.G.W.M."/>
            <person name="Guo X."/>
            <person name="Momin A.A."/>
            <person name="Negrao S."/>
            <person name="Al-Babili S."/>
            <person name="Gehring C."/>
            <person name="Roessner U."/>
            <person name="Jung C."/>
            <person name="Murphy K."/>
            <person name="Arold S.T."/>
            <person name="Gojobori T."/>
            <person name="van der Linden C.G."/>
            <person name="van Loo E.N."/>
            <person name="Jellen E.N."/>
            <person name="Maughan P.J."/>
            <person name="Tester M."/>
        </authorList>
    </citation>
    <scope>NUCLEOTIDE SEQUENCE [LARGE SCALE GENOMIC DNA]</scope>
    <source>
        <strain evidence="5">cv. PI 614886</strain>
    </source>
</reference>
<dbReference type="Pfam" id="PF25246">
    <property type="entry name" value="Nodulin_N"/>
    <property type="match status" value="1"/>
</dbReference>
<feature type="domain" description="Nodulin homeobox N-terminal" evidence="4">
    <location>
        <begin position="1"/>
        <end position="327"/>
    </location>
</feature>
<evidence type="ECO:0000259" key="2">
    <source>
        <dbReference type="Pfam" id="PF24426"/>
    </source>
</evidence>
<dbReference type="InterPro" id="IPR039325">
    <property type="entry name" value="NDX"/>
</dbReference>
<feature type="region of interest" description="Disordered" evidence="1">
    <location>
        <begin position="592"/>
        <end position="656"/>
    </location>
</feature>
<feature type="compositionally biased region" description="Basic and acidic residues" evidence="1">
    <location>
        <begin position="636"/>
        <end position="650"/>
    </location>
</feature>
<evidence type="ECO:0000259" key="4">
    <source>
        <dbReference type="Pfam" id="PF25246"/>
    </source>
</evidence>
<evidence type="ECO:0000313" key="6">
    <source>
        <dbReference type="Proteomes" id="UP000596660"/>
    </source>
</evidence>
<feature type="domain" description="Nodulin homeobox C-terminal" evidence="3">
    <location>
        <begin position="761"/>
        <end position="847"/>
    </location>
</feature>
<dbReference type="Gramene" id="AUR62028969-RA">
    <property type="protein sequence ID" value="AUR62028969-RA:cds"/>
    <property type="gene ID" value="AUR62028969"/>
</dbReference>
<dbReference type="AlphaFoldDB" id="A0A803MG67"/>
<name>A0A803MG67_CHEQI</name>
<dbReference type="GO" id="GO:0009908">
    <property type="term" value="P:flower development"/>
    <property type="evidence" value="ECO:0007669"/>
    <property type="project" value="InterPro"/>
</dbReference>
<dbReference type="OMA" id="RDDKFEY"/>
<keyword evidence="6" id="KW-1185">Reference proteome</keyword>
<dbReference type="EnsemblPlants" id="AUR62028969-RA">
    <property type="protein sequence ID" value="AUR62028969-RA:cds"/>
    <property type="gene ID" value="AUR62028969"/>
</dbReference>
<evidence type="ECO:0000313" key="5">
    <source>
        <dbReference type="EnsemblPlants" id="AUR62028969-RA:cds"/>
    </source>
</evidence>
<dbReference type="Pfam" id="PF24426">
    <property type="entry name" value="HTH_NDX"/>
    <property type="match status" value="1"/>
</dbReference>
<proteinExistence type="predicted"/>
<evidence type="ECO:0000259" key="3">
    <source>
        <dbReference type="Pfam" id="PF24679"/>
    </source>
</evidence>
<dbReference type="PANTHER" id="PTHR35743">
    <property type="entry name" value="NODULIN HOMEOBOX"/>
    <property type="match status" value="1"/>
</dbReference>
<organism evidence="5 6">
    <name type="scientific">Chenopodium quinoa</name>
    <name type="common">Quinoa</name>
    <dbReference type="NCBI Taxonomy" id="63459"/>
    <lineage>
        <taxon>Eukaryota</taxon>
        <taxon>Viridiplantae</taxon>
        <taxon>Streptophyta</taxon>
        <taxon>Embryophyta</taxon>
        <taxon>Tracheophyta</taxon>
        <taxon>Spermatophyta</taxon>
        <taxon>Magnoliopsida</taxon>
        <taxon>eudicotyledons</taxon>
        <taxon>Gunneridae</taxon>
        <taxon>Pentapetalae</taxon>
        <taxon>Caryophyllales</taxon>
        <taxon>Chenopodiaceae</taxon>
        <taxon>Chenopodioideae</taxon>
        <taxon>Atripliceae</taxon>
        <taxon>Chenopodium</taxon>
    </lineage>
</organism>
<dbReference type="GO" id="GO:0003697">
    <property type="term" value="F:single-stranded DNA binding"/>
    <property type="evidence" value="ECO:0007669"/>
    <property type="project" value="InterPro"/>
</dbReference>